<feature type="compositionally biased region" description="Pro residues" evidence="1">
    <location>
        <begin position="341"/>
        <end position="356"/>
    </location>
</feature>
<evidence type="ECO:0000256" key="1">
    <source>
        <dbReference type="SAM" id="MobiDB-lite"/>
    </source>
</evidence>
<dbReference type="Proteomes" id="UP000751190">
    <property type="component" value="Unassembled WGS sequence"/>
</dbReference>
<feature type="compositionally biased region" description="Low complexity" evidence="1">
    <location>
        <begin position="127"/>
        <end position="152"/>
    </location>
</feature>
<dbReference type="EMBL" id="JAGTXO010000004">
    <property type="protein sequence ID" value="KAG8468740.1"/>
    <property type="molecule type" value="Genomic_DNA"/>
</dbReference>
<organism evidence="2 3">
    <name type="scientific">Diacronema lutheri</name>
    <name type="common">Unicellular marine alga</name>
    <name type="synonym">Monochrysis lutheri</name>
    <dbReference type="NCBI Taxonomy" id="2081491"/>
    <lineage>
        <taxon>Eukaryota</taxon>
        <taxon>Haptista</taxon>
        <taxon>Haptophyta</taxon>
        <taxon>Pavlovophyceae</taxon>
        <taxon>Pavlovales</taxon>
        <taxon>Pavlovaceae</taxon>
        <taxon>Diacronema</taxon>
    </lineage>
</organism>
<sequence length="457" mass="45613">MEAVDAQRPLVWDELAARLHPGEADELARLVGRSRIDENATLSAELHALLEIHAELTDGTGELLARESLLRSLEPPGRQTVAAEIAAFAEALRERGGTGGSAVAAHAGTIKYAQRCAAGELDPPARPGTAGSHSSASSSSRPASRASSCSTALALQVGGLRPATSGGRRPPSAARAGRAAAGGRRPASAHGGDGSRADDADATAKRVAAALRGDAVELPAHVAGARGGDSARGRADGADGGGGGGACDDGLGGVSVHVAAALVAERESLLKMSETVRLWIDDEASFGAQLAHCAAPPSLENLRTARASLEAAFLAGRVTSAALAAPDPAPPPEPRVRNVPATPPRAPQPAVVPSPPAAGASAAPRPGRLSAARRAPAAQPAAQAAEPPPPPRPQPAHGATPAAAVPVARAVAQANAGGGDAARCAGGARPGLRFVDRMRALSLREDEAGRARASLRG</sequence>
<dbReference type="InterPro" id="IPR031367">
    <property type="entry name" value="CCDC24"/>
</dbReference>
<reference evidence="2" key="1">
    <citation type="submission" date="2021-05" db="EMBL/GenBank/DDBJ databases">
        <title>The genome of the haptophyte Pavlova lutheri (Diacronema luteri, Pavlovales) - a model for lipid biosynthesis in eukaryotic algae.</title>
        <authorList>
            <person name="Hulatt C.J."/>
            <person name="Posewitz M.C."/>
        </authorList>
    </citation>
    <scope>NUCLEOTIDE SEQUENCE</scope>
    <source>
        <strain evidence="2">NIVA-4/92</strain>
    </source>
</reference>
<keyword evidence="3" id="KW-1185">Reference proteome</keyword>
<proteinExistence type="predicted"/>
<feature type="region of interest" description="Disordered" evidence="1">
    <location>
        <begin position="222"/>
        <end position="242"/>
    </location>
</feature>
<dbReference type="AlphaFoldDB" id="A0A8J6CG63"/>
<dbReference type="PANTHER" id="PTHR28601">
    <property type="entry name" value="COILED-COIL DOMAIN-CONTAINING PROTEIN 24"/>
    <property type="match status" value="1"/>
</dbReference>
<gene>
    <name evidence="2" type="ORF">KFE25_013823</name>
</gene>
<feature type="region of interest" description="Disordered" evidence="1">
    <location>
        <begin position="323"/>
        <end position="403"/>
    </location>
</feature>
<dbReference type="PANTHER" id="PTHR28601:SF1">
    <property type="entry name" value="COILED-COIL DOMAIN-CONTAINING PROTEIN 24"/>
    <property type="match status" value="1"/>
</dbReference>
<feature type="region of interest" description="Disordered" evidence="1">
    <location>
        <begin position="119"/>
        <end position="201"/>
    </location>
</feature>
<dbReference type="OMA" id="PEREINW"/>
<accession>A0A8J6CG63</accession>
<evidence type="ECO:0000313" key="3">
    <source>
        <dbReference type="Proteomes" id="UP000751190"/>
    </source>
</evidence>
<feature type="compositionally biased region" description="Low complexity" evidence="1">
    <location>
        <begin position="165"/>
        <end position="190"/>
    </location>
</feature>
<evidence type="ECO:0000313" key="2">
    <source>
        <dbReference type="EMBL" id="KAG8468740.1"/>
    </source>
</evidence>
<protein>
    <submittedName>
        <fullName evidence="2">Uncharacterized protein</fullName>
    </submittedName>
</protein>
<feature type="compositionally biased region" description="Low complexity" evidence="1">
    <location>
        <begin position="357"/>
        <end position="385"/>
    </location>
</feature>
<feature type="region of interest" description="Disordered" evidence="1">
    <location>
        <begin position="412"/>
        <end position="431"/>
    </location>
</feature>
<dbReference type="Pfam" id="PF15669">
    <property type="entry name" value="CCDC24"/>
    <property type="match status" value="1"/>
</dbReference>
<comment type="caution">
    <text evidence="2">The sequence shown here is derived from an EMBL/GenBank/DDBJ whole genome shotgun (WGS) entry which is preliminary data.</text>
</comment>
<name>A0A8J6CG63_DIALT</name>